<name>N1QPU1_AEGTA</name>
<feature type="domain" description="DUF4220" evidence="1">
    <location>
        <begin position="121"/>
        <end position="462"/>
    </location>
</feature>
<dbReference type="Pfam" id="PF04578">
    <property type="entry name" value="DUF594"/>
    <property type="match status" value="1"/>
</dbReference>
<accession>N1QPU1</accession>
<dbReference type="AlphaFoldDB" id="N1QPU1"/>
<reference evidence="2" key="1">
    <citation type="submission" date="2015-06" db="UniProtKB">
        <authorList>
            <consortium name="EnsemblPlants"/>
        </authorList>
    </citation>
    <scope>IDENTIFICATION</scope>
</reference>
<evidence type="ECO:0000313" key="2">
    <source>
        <dbReference type="EnsemblPlants" id="EMT00506"/>
    </source>
</evidence>
<protein>
    <recommendedName>
        <fullName evidence="1">DUF4220 domain-containing protein</fullName>
    </recommendedName>
</protein>
<dbReference type="InterPro" id="IPR025315">
    <property type="entry name" value="DUF4220"/>
</dbReference>
<dbReference type="Pfam" id="PF13968">
    <property type="entry name" value="DUF4220"/>
    <property type="match status" value="1"/>
</dbReference>
<evidence type="ECO:0000259" key="1">
    <source>
        <dbReference type="Pfam" id="PF13968"/>
    </source>
</evidence>
<dbReference type="EnsemblPlants" id="EMT00506">
    <property type="protein sequence ID" value="EMT00506"/>
    <property type="gene ID" value="F775_22120"/>
</dbReference>
<dbReference type="ExpressionAtlas" id="N1QPU1">
    <property type="expression patterns" value="baseline"/>
</dbReference>
<proteinExistence type="predicted"/>
<organism evidence="2">
    <name type="scientific">Aegilops tauschii</name>
    <name type="common">Tausch's goatgrass</name>
    <name type="synonym">Aegilops squarrosa</name>
    <dbReference type="NCBI Taxonomy" id="37682"/>
    <lineage>
        <taxon>Eukaryota</taxon>
        <taxon>Viridiplantae</taxon>
        <taxon>Streptophyta</taxon>
        <taxon>Embryophyta</taxon>
        <taxon>Tracheophyta</taxon>
        <taxon>Spermatophyta</taxon>
        <taxon>Magnoliopsida</taxon>
        <taxon>Liliopsida</taxon>
        <taxon>Poales</taxon>
        <taxon>Poaceae</taxon>
        <taxon>BOP clade</taxon>
        <taxon>Pooideae</taxon>
        <taxon>Triticodae</taxon>
        <taxon>Triticeae</taxon>
        <taxon>Triticinae</taxon>
        <taxon>Aegilops</taxon>
    </lineage>
</organism>
<dbReference type="PANTHER" id="PTHR31325">
    <property type="entry name" value="OS01G0798800 PROTEIN-RELATED"/>
    <property type="match status" value="1"/>
</dbReference>
<sequence length="1013" mass="114851">MTVTLDLTTIIAMLVASFYRYAALPTTCLSSLPNRHEPLTFVTLPSKPLFGYVTALLSPSYSVASCRIKLSTMARGPLDFWNEWGTRILVLLSLGFQVILHLFAKVRRRKASSAMQRFFLWLAYQLSDMTATYAAGLLFFSSTPQEHHLVAFWAPFLLLHLGGPDNITAYALEDSKLWKRHFVSLLVQVLGAGHVLYKHIIGSGILLMLAAILMFGLGVAKYGERTCALWFANFSRLRSSLKVVPRDKHHQKFYTEHQHGYDDSNGELLQLAHSLFHICKRGIVDSVMMVDPDSQSELDSLDNTIIHGLMKDRERMWTVMEMELSLMYDILYTKASVIHSWFGYCIRVVSPLAIIASLVLFQLSGKDGDSQADVVVTFTLLVVALVLETKSLVGALGSSWVFAFLCATRCNWLRHAALCSGRWHGFRHRLGSLRRSWPGKVIITRNSRRWSGTMGQHNMLQFRTGQMDSTGRQLGNLFKRVGLGESFERRYYSWTVEVPEKVKKRAQQVDDIVSLGDINTMGMLRYNWGKMALSDKKYPGLYMELEGWHGVDFHESIISWHIATDLIIAAGQPSGHDAADGRVEAVRALSNYMMFLLVDRPDMLPGLPQNWLYKKTCTNLDDLCEERLVGSRGNIFTALKRLFGPRHHRRCLNPSKLEKELAGIILELPHEENFNYYETPRLMYARKIARILRRRDEDEVDVLLDVWTDFMAYAANRCSREAHARNLNSGEKRKKDCIVSFYRFSASSICVPESGVSSLLYWHSAARFQCTSPVTRFQVSVAAMISDQIMMFKNRFRTLKVLSCQGTAVFHIDIHLSWFLHAQQHPLFLLYFWSLDVKCPLPMTSRFSECSGHGLTGSVCFKKMSLAKCHVNGKVLEVASDCYGTYDILYSKAAVIQTRLGYGIRVALPLAIAGATRALWVLQQRWPEHAGLGDGTGSVLSSCLLILARRLRLMTPPIRRLANAIGLEDIWNEYQHSKGHKLSQDVKALVFECVQKILKSRYEMQVALSGSKT</sequence>
<dbReference type="InterPro" id="IPR007658">
    <property type="entry name" value="DUF594"/>
</dbReference>